<dbReference type="GO" id="GO:0003824">
    <property type="term" value="F:catalytic activity"/>
    <property type="evidence" value="ECO:0007669"/>
    <property type="project" value="InterPro"/>
</dbReference>
<dbReference type="AlphaFoldDB" id="A0AA42CID5"/>
<dbReference type="InterPro" id="IPR000120">
    <property type="entry name" value="Amidase"/>
</dbReference>
<dbReference type="InterPro" id="IPR036928">
    <property type="entry name" value="AS_sf"/>
</dbReference>
<dbReference type="PANTHER" id="PTHR11895:SF176">
    <property type="entry name" value="AMIDASE AMID-RELATED"/>
    <property type="match status" value="1"/>
</dbReference>
<dbReference type="Gene3D" id="3.90.1300.10">
    <property type="entry name" value="Amidase signature (AS) domain"/>
    <property type="match status" value="1"/>
</dbReference>
<proteinExistence type="predicted"/>
<feature type="domain" description="Amidase" evidence="1">
    <location>
        <begin position="25"/>
        <end position="456"/>
    </location>
</feature>
<dbReference type="RefSeq" id="WP_264714499.1">
    <property type="nucleotide sequence ID" value="NZ_JAPDNT010000011.1"/>
</dbReference>
<evidence type="ECO:0000259" key="1">
    <source>
        <dbReference type="Pfam" id="PF01425"/>
    </source>
</evidence>
<organism evidence="2 3">
    <name type="scientific">Limobrevibacterium gyesilva</name>
    <dbReference type="NCBI Taxonomy" id="2991712"/>
    <lineage>
        <taxon>Bacteria</taxon>
        <taxon>Pseudomonadati</taxon>
        <taxon>Pseudomonadota</taxon>
        <taxon>Alphaproteobacteria</taxon>
        <taxon>Acetobacterales</taxon>
        <taxon>Acetobacteraceae</taxon>
        <taxon>Limobrevibacterium</taxon>
    </lineage>
</organism>
<reference evidence="2" key="1">
    <citation type="submission" date="2022-09" db="EMBL/GenBank/DDBJ databases">
        <title>Rhodovastum sp. nov. RN2-1 isolated from soil in Seongnam, South Korea.</title>
        <authorList>
            <person name="Le N.T."/>
        </authorList>
    </citation>
    <scope>NUCLEOTIDE SEQUENCE</scope>
    <source>
        <strain evidence="2">RN2-1</strain>
    </source>
</reference>
<dbReference type="Proteomes" id="UP001165679">
    <property type="component" value="Unassembled WGS sequence"/>
</dbReference>
<sequence>MNDLALWTLAEASAAIAARQVSSRELVEACLARIAQWQPRINAFIDLRADAARAAADAADRAIAAGGPCSPLHGIPLAHKDMYYREGRVSTCGSTLRREWHATGTATVLRRLDAAGAIDLGTLNMAEWAGGATGHNIWFGDARNPWNPDRVTGGSSSGSGAAVAARLAFGSLGSDTGGSIRLPASMCGVTGLKPTYGAVSRHGAMPRAWTLDAVGPLARTAQDCALILAAIAGPDPQDASTAEAPGFAMPAVADGRAGRLADTLAGTVIGVEASMLQAADPSLRPALDTALAVLGDLGVELREVAIPELAAIFDLGGVISTTEAASIHLQQMRAQPSGYAPDLFTRMQAGLATPAVLYLHALRMRGLLLEKVRASVFSRCNALFAPTVAVPVPTRAESRTETAEDVGRIHGPLVRLTRPFNFLGLPSLSLPCGPDSAGMPVGFQLVGAPFAEAEILRLGMAYQSITAWHARVPELPA</sequence>
<dbReference type="InterPro" id="IPR020556">
    <property type="entry name" value="Amidase_CS"/>
</dbReference>
<dbReference type="SUPFAM" id="SSF75304">
    <property type="entry name" value="Amidase signature (AS) enzymes"/>
    <property type="match status" value="1"/>
</dbReference>
<keyword evidence="3" id="KW-1185">Reference proteome</keyword>
<dbReference type="PROSITE" id="PS00571">
    <property type="entry name" value="AMIDASES"/>
    <property type="match status" value="1"/>
</dbReference>
<evidence type="ECO:0000313" key="3">
    <source>
        <dbReference type="Proteomes" id="UP001165679"/>
    </source>
</evidence>
<name>A0AA42CID5_9PROT</name>
<dbReference type="Pfam" id="PF01425">
    <property type="entry name" value="Amidase"/>
    <property type="match status" value="1"/>
</dbReference>
<protein>
    <submittedName>
        <fullName evidence="2">Amidase</fullName>
    </submittedName>
</protein>
<reference evidence="2" key="2">
    <citation type="submission" date="2022-10" db="EMBL/GenBank/DDBJ databases">
        <authorList>
            <person name="Trinh H.N."/>
        </authorList>
    </citation>
    <scope>NUCLEOTIDE SEQUENCE</scope>
    <source>
        <strain evidence="2">RN2-1</strain>
    </source>
</reference>
<evidence type="ECO:0000313" key="2">
    <source>
        <dbReference type="EMBL" id="MCW3475775.1"/>
    </source>
</evidence>
<comment type="caution">
    <text evidence="2">The sequence shown here is derived from an EMBL/GenBank/DDBJ whole genome shotgun (WGS) entry which is preliminary data.</text>
</comment>
<dbReference type="InterPro" id="IPR023631">
    <property type="entry name" value="Amidase_dom"/>
</dbReference>
<accession>A0AA42CID5</accession>
<dbReference type="PANTHER" id="PTHR11895">
    <property type="entry name" value="TRANSAMIDASE"/>
    <property type="match status" value="1"/>
</dbReference>
<gene>
    <name evidence="2" type="ORF">OL599_14445</name>
</gene>
<dbReference type="EMBL" id="JAPDNT010000011">
    <property type="protein sequence ID" value="MCW3475775.1"/>
    <property type="molecule type" value="Genomic_DNA"/>
</dbReference>